<evidence type="ECO:0000313" key="3">
    <source>
        <dbReference type="Proteomes" id="UP000539175"/>
    </source>
</evidence>
<keyword evidence="3" id="KW-1185">Reference proteome</keyword>
<accession>A0A7X0B1M7</accession>
<dbReference type="Pfam" id="PF00583">
    <property type="entry name" value="Acetyltransf_1"/>
    <property type="match status" value="1"/>
</dbReference>
<dbReference type="Proteomes" id="UP000539175">
    <property type="component" value="Unassembled WGS sequence"/>
</dbReference>
<keyword evidence="2" id="KW-0808">Transferase</keyword>
<dbReference type="PROSITE" id="PS51186">
    <property type="entry name" value="GNAT"/>
    <property type="match status" value="1"/>
</dbReference>
<evidence type="ECO:0000313" key="2">
    <source>
        <dbReference type="EMBL" id="MBB6253712.1"/>
    </source>
</evidence>
<dbReference type="Gene3D" id="3.40.630.30">
    <property type="match status" value="1"/>
</dbReference>
<dbReference type="RefSeq" id="WP_184804821.1">
    <property type="nucleotide sequence ID" value="NZ_JACIIZ010000013.1"/>
</dbReference>
<dbReference type="CDD" id="cd04301">
    <property type="entry name" value="NAT_SF"/>
    <property type="match status" value="1"/>
</dbReference>
<comment type="caution">
    <text evidence="2">The sequence shown here is derived from an EMBL/GenBank/DDBJ whole genome shotgun (WGS) entry which is preliminary data.</text>
</comment>
<dbReference type="GO" id="GO:0016747">
    <property type="term" value="F:acyltransferase activity, transferring groups other than amino-acyl groups"/>
    <property type="evidence" value="ECO:0007669"/>
    <property type="project" value="InterPro"/>
</dbReference>
<feature type="domain" description="N-acetyltransferase" evidence="1">
    <location>
        <begin position="26"/>
        <end position="180"/>
    </location>
</feature>
<name>A0A7X0B1M7_9PROT</name>
<dbReference type="InterPro" id="IPR000182">
    <property type="entry name" value="GNAT_dom"/>
</dbReference>
<evidence type="ECO:0000259" key="1">
    <source>
        <dbReference type="PROSITE" id="PS51186"/>
    </source>
</evidence>
<dbReference type="InterPro" id="IPR016181">
    <property type="entry name" value="Acyl_CoA_acyltransferase"/>
</dbReference>
<proteinExistence type="predicted"/>
<gene>
    <name evidence="2" type="ORF">FHS74_004288</name>
</gene>
<reference evidence="2 3" key="1">
    <citation type="submission" date="2020-08" db="EMBL/GenBank/DDBJ databases">
        <title>Genomic Encyclopedia of Type Strains, Phase IV (KMG-IV): sequencing the most valuable type-strain genomes for metagenomic binning, comparative biology and taxonomic classification.</title>
        <authorList>
            <person name="Goeker M."/>
        </authorList>
    </citation>
    <scope>NUCLEOTIDE SEQUENCE [LARGE SCALE GENOMIC DNA]</scope>
    <source>
        <strain evidence="2 3">DSM 22198</strain>
    </source>
</reference>
<dbReference type="SUPFAM" id="SSF55729">
    <property type="entry name" value="Acyl-CoA N-acyltransferases (Nat)"/>
    <property type="match status" value="1"/>
</dbReference>
<organism evidence="2 3">
    <name type="scientific">Nitrospirillum iridis</name>
    <dbReference type="NCBI Taxonomy" id="765888"/>
    <lineage>
        <taxon>Bacteria</taxon>
        <taxon>Pseudomonadati</taxon>
        <taxon>Pseudomonadota</taxon>
        <taxon>Alphaproteobacteria</taxon>
        <taxon>Rhodospirillales</taxon>
        <taxon>Azospirillaceae</taxon>
        <taxon>Nitrospirillum</taxon>
    </lineage>
</organism>
<dbReference type="EMBL" id="JACIIZ010000013">
    <property type="protein sequence ID" value="MBB6253712.1"/>
    <property type="molecule type" value="Genomic_DNA"/>
</dbReference>
<protein>
    <submittedName>
        <fullName evidence="2">RimJ/RimL family protein N-acetyltransferase</fullName>
    </submittedName>
</protein>
<sequence length="182" mass="20015">MSATTVSDVRATVLPPVPPDLAARGLGLRPETAQDQDFLRTLYVSVRWEELAAAEWSDDAKVGFLSQQFIFQTRHYKTHYAGAAWGIITDGGDPVGRLYLHQGPSDLRIIDISLLPSHRGQGIGAGFIRAVFAQGAVAGTGVSIHVEMFNHAARRLYERLGFVQTGDDKGVHRRMDWFPPST</sequence>
<dbReference type="AlphaFoldDB" id="A0A7X0B1M7"/>